<organism evidence="8 9">
    <name type="scientific">Haliangium ochraceum (strain DSM 14365 / JCM 11303 / SMP-2)</name>
    <dbReference type="NCBI Taxonomy" id="502025"/>
    <lineage>
        <taxon>Bacteria</taxon>
        <taxon>Pseudomonadati</taxon>
        <taxon>Myxococcota</taxon>
        <taxon>Polyangia</taxon>
        <taxon>Haliangiales</taxon>
        <taxon>Kofleriaceae</taxon>
        <taxon>Haliangium</taxon>
    </lineage>
</organism>
<dbReference type="Gene3D" id="1.10.510.10">
    <property type="entry name" value="Transferase(Phosphotransferase) domain 1"/>
    <property type="match status" value="1"/>
</dbReference>
<dbReference type="GO" id="GO:0004674">
    <property type="term" value="F:protein serine/threonine kinase activity"/>
    <property type="evidence" value="ECO:0007669"/>
    <property type="project" value="UniProtKB-KW"/>
</dbReference>
<evidence type="ECO:0000256" key="3">
    <source>
        <dbReference type="ARBA" id="ARBA00022777"/>
    </source>
</evidence>
<dbReference type="Pfam" id="PF00069">
    <property type="entry name" value="Pkinase"/>
    <property type="match status" value="1"/>
</dbReference>
<dbReference type="AlphaFoldDB" id="D0LZB5"/>
<dbReference type="InterPro" id="IPR000719">
    <property type="entry name" value="Prot_kinase_dom"/>
</dbReference>
<evidence type="ECO:0000313" key="9">
    <source>
        <dbReference type="Proteomes" id="UP000001880"/>
    </source>
</evidence>
<keyword evidence="2 5" id="KW-0547">Nucleotide-binding</keyword>
<dbReference type="KEGG" id="hoh:Hoch_3878"/>
<dbReference type="PANTHER" id="PTHR43289:SF6">
    <property type="entry name" value="SERINE_THREONINE-PROTEIN KINASE NEKL-3"/>
    <property type="match status" value="1"/>
</dbReference>
<feature type="compositionally biased region" description="Basic residues" evidence="6">
    <location>
        <begin position="385"/>
        <end position="396"/>
    </location>
</feature>
<dbReference type="Proteomes" id="UP000001880">
    <property type="component" value="Chromosome"/>
</dbReference>
<dbReference type="EMBL" id="CP001804">
    <property type="protein sequence ID" value="ACY16377.1"/>
    <property type="molecule type" value="Genomic_DNA"/>
</dbReference>
<evidence type="ECO:0000256" key="2">
    <source>
        <dbReference type="ARBA" id="ARBA00022741"/>
    </source>
</evidence>
<dbReference type="InterPro" id="IPR011009">
    <property type="entry name" value="Kinase-like_dom_sf"/>
</dbReference>
<dbReference type="STRING" id="502025.Hoch_3878"/>
<dbReference type="CDD" id="cd14014">
    <property type="entry name" value="STKc_PknB_like"/>
    <property type="match status" value="1"/>
</dbReference>
<evidence type="ECO:0000313" key="8">
    <source>
        <dbReference type="EMBL" id="ACY16377.1"/>
    </source>
</evidence>
<dbReference type="PROSITE" id="PS00108">
    <property type="entry name" value="PROTEIN_KINASE_ST"/>
    <property type="match status" value="1"/>
</dbReference>
<evidence type="ECO:0000256" key="5">
    <source>
        <dbReference type="PROSITE-ProRule" id="PRU10141"/>
    </source>
</evidence>
<feature type="binding site" evidence="5">
    <location>
        <position position="103"/>
    </location>
    <ligand>
        <name>ATP</name>
        <dbReference type="ChEBI" id="CHEBI:30616"/>
    </ligand>
</feature>
<dbReference type="InterPro" id="IPR017441">
    <property type="entry name" value="Protein_kinase_ATP_BS"/>
</dbReference>
<evidence type="ECO:0000256" key="1">
    <source>
        <dbReference type="ARBA" id="ARBA00022679"/>
    </source>
</evidence>
<keyword evidence="8" id="KW-0723">Serine/threonine-protein kinase</keyword>
<dbReference type="PANTHER" id="PTHR43289">
    <property type="entry name" value="MITOGEN-ACTIVATED PROTEIN KINASE KINASE KINASE 20-RELATED"/>
    <property type="match status" value="1"/>
</dbReference>
<dbReference type="PROSITE" id="PS00107">
    <property type="entry name" value="PROTEIN_KINASE_ATP"/>
    <property type="match status" value="1"/>
</dbReference>
<keyword evidence="9" id="KW-1185">Reference proteome</keyword>
<evidence type="ECO:0000259" key="7">
    <source>
        <dbReference type="PROSITE" id="PS50011"/>
    </source>
</evidence>
<proteinExistence type="predicted"/>
<dbReference type="SUPFAM" id="SSF56112">
    <property type="entry name" value="Protein kinase-like (PK-like)"/>
    <property type="match status" value="1"/>
</dbReference>
<protein>
    <submittedName>
        <fullName evidence="8">Serine/threonine protein kinase</fullName>
    </submittedName>
</protein>
<feature type="region of interest" description="Disordered" evidence="6">
    <location>
        <begin position="36"/>
        <end position="60"/>
    </location>
</feature>
<keyword evidence="1" id="KW-0808">Transferase</keyword>
<reference evidence="8 9" key="1">
    <citation type="journal article" date="2010" name="Stand. Genomic Sci.">
        <title>Complete genome sequence of Haliangium ochraceum type strain (SMP-2).</title>
        <authorList>
            <consortium name="US DOE Joint Genome Institute (JGI-PGF)"/>
            <person name="Ivanova N."/>
            <person name="Daum C."/>
            <person name="Lang E."/>
            <person name="Abt B."/>
            <person name="Kopitz M."/>
            <person name="Saunders E."/>
            <person name="Lapidus A."/>
            <person name="Lucas S."/>
            <person name="Glavina Del Rio T."/>
            <person name="Nolan M."/>
            <person name="Tice H."/>
            <person name="Copeland A."/>
            <person name="Cheng J.F."/>
            <person name="Chen F."/>
            <person name="Bruce D."/>
            <person name="Goodwin L."/>
            <person name="Pitluck S."/>
            <person name="Mavromatis K."/>
            <person name="Pati A."/>
            <person name="Mikhailova N."/>
            <person name="Chen A."/>
            <person name="Palaniappan K."/>
            <person name="Land M."/>
            <person name="Hauser L."/>
            <person name="Chang Y.J."/>
            <person name="Jeffries C.D."/>
            <person name="Detter J.C."/>
            <person name="Brettin T."/>
            <person name="Rohde M."/>
            <person name="Goker M."/>
            <person name="Bristow J."/>
            <person name="Markowitz V."/>
            <person name="Eisen J.A."/>
            <person name="Hugenholtz P."/>
            <person name="Kyrpides N.C."/>
            <person name="Klenk H.P."/>
        </authorList>
    </citation>
    <scope>NUCLEOTIDE SEQUENCE [LARGE SCALE GENOMIC DNA]</scope>
    <source>
        <strain evidence="9">DSM 14365 / CIP 107738 / JCM 11303 / AJ 13395 / SMP-2</strain>
    </source>
</reference>
<sequence>MWKAQRQKSGYFATAVSTFDCSVAAARRDAPMQAPFLAHGSPRDGLGGTAPTQTPSRGEPTRVLQPGTVIAGLYRIDDLLGTGGMGQVYAATQLLTGVHYALKVCHPGIPAEILDAEVRALEAVLHPGIVRVHATGSHEGIPFLIMERIYGSTLRQHLHEAEAENLACGRAAPRMPVERVISILASIADALAVLHEHGFVHRDLKPSNIMLTSDDRPVLLDLGVSCQSIEAEHERRLAGSPHYIAPEVITASIAKHQAPCIDIYALGVIAFEMLTGARPFDSHTQLDPLRQQLHAVPPRVSELVAEVPQGLEHLIEEMLRKEADERPRSARVVAARLRALQHAANATRLVRNARRRRPSMRRRRVTESVVLSNSLCGRPTLPPRPMRRVRRSPKAE</sequence>
<keyword evidence="4 5" id="KW-0067">ATP-binding</keyword>
<dbReference type="eggNOG" id="COG0515">
    <property type="taxonomic scope" value="Bacteria"/>
</dbReference>
<dbReference type="InterPro" id="IPR008271">
    <property type="entry name" value="Ser/Thr_kinase_AS"/>
</dbReference>
<gene>
    <name evidence="8" type="ordered locus">Hoch_3878</name>
</gene>
<dbReference type="HOGENOM" id="CLU_000288_63_44_7"/>
<name>D0LZB5_HALO1</name>
<evidence type="ECO:0000256" key="4">
    <source>
        <dbReference type="ARBA" id="ARBA00022840"/>
    </source>
</evidence>
<dbReference type="Gene3D" id="3.30.200.20">
    <property type="entry name" value="Phosphorylase Kinase, domain 1"/>
    <property type="match status" value="1"/>
</dbReference>
<accession>D0LZB5</accession>
<dbReference type="SMART" id="SM00220">
    <property type="entry name" value="S_TKc"/>
    <property type="match status" value="1"/>
</dbReference>
<keyword evidence="3 8" id="KW-0418">Kinase</keyword>
<evidence type="ECO:0000256" key="6">
    <source>
        <dbReference type="SAM" id="MobiDB-lite"/>
    </source>
</evidence>
<dbReference type="GO" id="GO:0005524">
    <property type="term" value="F:ATP binding"/>
    <property type="evidence" value="ECO:0007669"/>
    <property type="project" value="UniProtKB-UniRule"/>
</dbReference>
<feature type="domain" description="Protein kinase" evidence="7">
    <location>
        <begin position="74"/>
        <end position="345"/>
    </location>
</feature>
<dbReference type="PROSITE" id="PS50011">
    <property type="entry name" value="PROTEIN_KINASE_DOM"/>
    <property type="match status" value="1"/>
</dbReference>
<feature type="region of interest" description="Disordered" evidence="6">
    <location>
        <begin position="374"/>
        <end position="396"/>
    </location>
</feature>